<dbReference type="WBParaSite" id="ES5_v2.g23578.t1">
    <property type="protein sequence ID" value="ES5_v2.g23578.t1"/>
    <property type="gene ID" value="ES5_v2.g23578"/>
</dbReference>
<sequence length="118" mass="12588">MMCLGAATGLLGVATGGFFKNGPIIAKQYSQFVTGNVSLGLTITMLIVPFIKNGFAPNDTAEEWKNVFWFIVASLILTNVFYILFCSAKSAVWTNSESQVVPVPPILLAVPKLDGTSG</sequence>
<name>A0AC34G1Z1_9BILA</name>
<evidence type="ECO:0000313" key="1">
    <source>
        <dbReference type="Proteomes" id="UP000887579"/>
    </source>
</evidence>
<proteinExistence type="predicted"/>
<evidence type="ECO:0000313" key="2">
    <source>
        <dbReference type="WBParaSite" id="ES5_v2.g23578.t1"/>
    </source>
</evidence>
<organism evidence="1 2">
    <name type="scientific">Panagrolaimus sp. ES5</name>
    <dbReference type="NCBI Taxonomy" id="591445"/>
    <lineage>
        <taxon>Eukaryota</taxon>
        <taxon>Metazoa</taxon>
        <taxon>Ecdysozoa</taxon>
        <taxon>Nematoda</taxon>
        <taxon>Chromadorea</taxon>
        <taxon>Rhabditida</taxon>
        <taxon>Tylenchina</taxon>
        <taxon>Panagrolaimomorpha</taxon>
        <taxon>Panagrolaimoidea</taxon>
        <taxon>Panagrolaimidae</taxon>
        <taxon>Panagrolaimus</taxon>
    </lineage>
</organism>
<accession>A0AC34G1Z1</accession>
<protein>
    <submittedName>
        <fullName evidence="2">Uncharacterized protein</fullName>
    </submittedName>
</protein>
<reference evidence="2" key="1">
    <citation type="submission" date="2022-11" db="UniProtKB">
        <authorList>
            <consortium name="WormBaseParasite"/>
        </authorList>
    </citation>
    <scope>IDENTIFICATION</scope>
</reference>
<dbReference type="Proteomes" id="UP000887579">
    <property type="component" value="Unplaced"/>
</dbReference>